<dbReference type="RefSeq" id="WP_021985540.1">
    <property type="nucleotide sequence ID" value="NZ_CP060632.1"/>
</dbReference>
<gene>
    <name evidence="2" type="ORF">H9Q76_06580</name>
</gene>
<sequence>MRKWSDICAYRCVIHITGWEVERFLNICKHNDILFTDVIMDKTGVFATISYKAWKTVQKLQEKCQVSCSIVTETGLYPFLRKYKKRVAFVVSLMVCAGIVFYSSLFIWHIDVEGTSIYTEEEIVTYISDSLVPIGTKRAAISIAELEKTLRMQYDQIAWITCDVEGTRLVVRFVETVEKEEVTTFDTPCNIVAVKDGIVLDLLAKSGTKLVNPGDEVKKGDVLITGVVNIYNEYEELIETNYVAADGIVYAQTKYQYQQAFPLDYTQKRQGKKKKTGITIQLGNSVKTLHQPKLVDGYEQVSTTHTFHIGKAYYLPFSVTVTKYYQPIYETKTYTEEEARKKQEQLLQTYIADLKKKGVEILENNVTIECKDGECLASGILVVREIIGAPETFVIPEETIQKNEE</sequence>
<protein>
    <submittedName>
        <fullName evidence="2">Sporulation protein YqfD</fullName>
    </submittedName>
</protein>
<keyword evidence="1" id="KW-0812">Transmembrane</keyword>
<accession>A0A7G9FQV2</accession>
<dbReference type="AlphaFoldDB" id="A0A7G9FQV2"/>
<feature type="transmembrane region" description="Helical" evidence="1">
    <location>
        <begin position="87"/>
        <end position="108"/>
    </location>
</feature>
<dbReference type="Pfam" id="PF06898">
    <property type="entry name" value="YqfD"/>
    <property type="match status" value="1"/>
</dbReference>
<evidence type="ECO:0000256" key="1">
    <source>
        <dbReference type="SAM" id="Phobius"/>
    </source>
</evidence>
<evidence type="ECO:0000313" key="2">
    <source>
        <dbReference type="EMBL" id="QNM00934.1"/>
    </source>
</evidence>
<reference evidence="2 3" key="1">
    <citation type="submission" date="2020-08" db="EMBL/GenBank/DDBJ databases">
        <authorList>
            <person name="Liu C."/>
            <person name="Sun Q."/>
        </authorList>
    </citation>
    <scope>NUCLEOTIDE SEQUENCE [LARGE SCALE GENOMIC DNA]</scope>
    <source>
        <strain evidence="2 3">NSJ-4</strain>
    </source>
</reference>
<dbReference type="InterPro" id="IPR010690">
    <property type="entry name" value="YqfD"/>
</dbReference>
<keyword evidence="1" id="KW-0472">Membrane</keyword>
<keyword evidence="3" id="KW-1185">Reference proteome</keyword>
<dbReference type="EMBL" id="CP060632">
    <property type="protein sequence ID" value="QNM00934.1"/>
    <property type="molecule type" value="Genomic_DNA"/>
</dbReference>
<keyword evidence="1" id="KW-1133">Transmembrane helix</keyword>
<proteinExistence type="predicted"/>
<dbReference type="KEGG" id="wcp:H9Q76_06580"/>
<organism evidence="2 3">
    <name type="scientific">Wujia chipingensis</name>
    <dbReference type="NCBI Taxonomy" id="2763670"/>
    <lineage>
        <taxon>Bacteria</taxon>
        <taxon>Bacillati</taxon>
        <taxon>Bacillota</taxon>
        <taxon>Clostridia</taxon>
        <taxon>Lachnospirales</taxon>
        <taxon>Lachnospiraceae</taxon>
        <taxon>Wujia</taxon>
    </lineage>
</organism>
<evidence type="ECO:0000313" key="3">
    <source>
        <dbReference type="Proteomes" id="UP000515819"/>
    </source>
</evidence>
<dbReference type="Proteomes" id="UP000515819">
    <property type="component" value="Chromosome"/>
</dbReference>
<name>A0A7G9FQV2_9FIRM</name>